<dbReference type="Gene3D" id="3.10.450.590">
    <property type="match status" value="1"/>
</dbReference>
<accession>A0A6L6GH21</accession>
<keyword evidence="1" id="KW-0732">Signal</keyword>
<evidence type="ECO:0000256" key="1">
    <source>
        <dbReference type="SAM" id="SignalP"/>
    </source>
</evidence>
<feature type="chain" id="PRO_5044644554" evidence="1">
    <location>
        <begin position="16"/>
        <end position="146"/>
    </location>
</feature>
<evidence type="ECO:0000313" key="6">
    <source>
        <dbReference type="Proteomes" id="UP001278995"/>
    </source>
</evidence>
<protein>
    <submittedName>
        <fullName evidence="4">DUF3887 domain-containing protein</fullName>
    </submittedName>
</protein>
<dbReference type="PROSITE" id="PS51257">
    <property type="entry name" value="PROKAR_LIPOPROTEIN"/>
    <property type="match status" value="1"/>
</dbReference>
<dbReference type="EMBL" id="JAXHPL010000019">
    <property type="protein sequence ID" value="MDY6486593.1"/>
    <property type="molecule type" value="Genomic_DNA"/>
</dbReference>
<dbReference type="EMBL" id="JAXHPO010000015">
    <property type="protein sequence ID" value="MDY6550140.1"/>
    <property type="molecule type" value="Genomic_DNA"/>
</dbReference>
<gene>
    <name evidence="4" type="ORF">GIX10_06630</name>
    <name evidence="3" type="ORF">SKM48_05080</name>
    <name evidence="2" type="ORF">SKM51_05195</name>
</gene>
<evidence type="ECO:0000313" key="7">
    <source>
        <dbReference type="Proteomes" id="UP001284094"/>
    </source>
</evidence>
<comment type="caution">
    <text evidence="4">The sequence shown here is derived from an EMBL/GenBank/DDBJ whole genome shotgun (WGS) entry which is preliminary data.</text>
</comment>
<evidence type="ECO:0000313" key="4">
    <source>
        <dbReference type="EMBL" id="MTD11114.1"/>
    </source>
</evidence>
<dbReference type="EMBL" id="WLYL01000016">
    <property type="protein sequence ID" value="MTD11114.1"/>
    <property type="molecule type" value="Genomic_DNA"/>
</dbReference>
<feature type="signal peptide" evidence="1">
    <location>
        <begin position="1"/>
        <end position="15"/>
    </location>
</feature>
<evidence type="ECO:0000313" key="5">
    <source>
        <dbReference type="Proteomes" id="UP000473854"/>
    </source>
</evidence>
<dbReference type="AlphaFoldDB" id="A0A6L6GH21"/>
<organism evidence="4 5">
    <name type="scientific">Acinetobacter faecalis</name>
    <dbReference type="NCBI Taxonomy" id="2665161"/>
    <lineage>
        <taxon>Bacteria</taxon>
        <taxon>Pseudomonadati</taxon>
        <taxon>Pseudomonadota</taxon>
        <taxon>Gammaproteobacteria</taxon>
        <taxon>Moraxellales</taxon>
        <taxon>Moraxellaceae</taxon>
        <taxon>Acinetobacter</taxon>
    </lineage>
</organism>
<keyword evidence="7" id="KW-1185">Reference proteome</keyword>
<dbReference type="Proteomes" id="UP001284094">
    <property type="component" value="Unassembled WGS sequence"/>
</dbReference>
<reference evidence="3 7" key="4">
    <citation type="journal article" date="2024" name="Syst. Appl. Microbiol.">
        <title>Evidence for the occurrence of Acinetobacter faecalis in cattle feces and its emended description.</title>
        <authorList>
            <person name="Kyselkova M."/>
            <person name="Xanthopoulou K."/>
            <person name="Shestivska V."/>
            <person name="Spanelova P."/>
            <person name="Maixnerova M."/>
            <person name="Higgins P.G."/>
            <person name="Nemec A."/>
        </authorList>
    </citation>
    <scope>NUCLEOTIDE SEQUENCE [LARGE SCALE GENOMIC DNA]</scope>
    <source>
        <strain evidence="3 7">ANC 7225</strain>
    </source>
</reference>
<dbReference type="RefSeq" id="WP_154772767.1">
    <property type="nucleotide sequence ID" value="NZ_JAXHPE010000037.1"/>
</dbReference>
<reference evidence="4 5" key="1">
    <citation type="submission" date="2019-11" db="EMBL/GenBank/DDBJ databases">
        <authorList>
            <person name="An D."/>
        </authorList>
    </citation>
    <scope>NUCLEOTIDE SEQUENCE [LARGE SCALE GENOMIC DNA]</scope>
    <source>
        <strain evidence="4 5">YIM 103518</strain>
    </source>
</reference>
<name>A0A6L6GH21_9GAMM</name>
<reference evidence="2 6" key="2">
    <citation type="submission" date="2023-11" db="EMBL/GenBank/DDBJ databases">
        <title>The common occurrence of Acinetobacte faecalis in cattle feces and its emended description.</title>
        <authorList>
            <person name="Kyselkova M."/>
            <person name="Xanthopoulou K."/>
            <person name="Shestivska V."/>
            <person name="Spanelova P."/>
            <person name="Maixnerova M."/>
            <person name="Higgins P.G."/>
            <person name="Nemec A."/>
        </authorList>
    </citation>
    <scope>NUCLEOTIDE SEQUENCE [LARGE SCALE GENOMIC DNA]</scope>
    <source>
        <strain evidence="2 6">ANC 7483</strain>
    </source>
</reference>
<evidence type="ECO:0000313" key="2">
    <source>
        <dbReference type="EMBL" id="MDY6486593.1"/>
    </source>
</evidence>
<dbReference type="Proteomes" id="UP000473854">
    <property type="component" value="Unassembled WGS sequence"/>
</dbReference>
<sequence length="146" mass="16639">MKVKILLLSSLFALAGCDKLGQKAMDAIPNPSPAQEQVAVDAYNDLRDKNFDEFLTYLEPELQAEFNKDTKTLRKFSYVLPKSELKHKKIVSKKIEKSTDKPSLYTVTYEYSYDKNLVQYDVSFDKPNGSTKIRKLNVAVFGESTN</sequence>
<reference evidence="3" key="3">
    <citation type="submission" date="2023-11" db="EMBL/GenBank/DDBJ databases">
        <authorList>
            <person name="Kyselkova M."/>
            <person name="Xanthopoulou K."/>
            <person name="Shestivska V."/>
            <person name="Spanelova P."/>
            <person name="Maixnerova M."/>
            <person name="Higgins P.G."/>
            <person name="Nemec A."/>
        </authorList>
    </citation>
    <scope>NUCLEOTIDE SEQUENCE</scope>
    <source>
        <strain evidence="3">ANC 7225</strain>
    </source>
</reference>
<evidence type="ECO:0000313" key="3">
    <source>
        <dbReference type="EMBL" id="MDY6550140.1"/>
    </source>
</evidence>
<proteinExistence type="predicted"/>
<dbReference type="Proteomes" id="UP001278995">
    <property type="component" value="Unassembled WGS sequence"/>
</dbReference>